<keyword evidence="3" id="KW-1185">Reference proteome</keyword>
<organism evidence="2 3">
    <name type="scientific">Hasllibacter halocynthiae</name>
    <dbReference type="NCBI Taxonomy" id="595589"/>
    <lineage>
        <taxon>Bacteria</taxon>
        <taxon>Pseudomonadati</taxon>
        <taxon>Pseudomonadota</taxon>
        <taxon>Alphaproteobacteria</taxon>
        <taxon>Rhodobacterales</taxon>
        <taxon>Roseobacteraceae</taxon>
        <taxon>Hasllibacter</taxon>
    </lineage>
</organism>
<reference evidence="2 3" key="1">
    <citation type="submission" date="2018-03" db="EMBL/GenBank/DDBJ databases">
        <title>Genomic Encyclopedia of Archaeal and Bacterial Type Strains, Phase II (KMG-II): from individual species to whole genera.</title>
        <authorList>
            <person name="Goeker M."/>
        </authorList>
    </citation>
    <scope>NUCLEOTIDE SEQUENCE [LARGE SCALE GENOMIC DNA]</scope>
    <source>
        <strain evidence="2 3">DSM 29318</strain>
    </source>
</reference>
<feature type="compositionally biased region" description="Low complexity" evidence="1">
    <location>
        <begin position="31"/>
        <end position="40"/>
    </location>
</feature>
<comment type="caution">
    <text evidence="2">The sequence shown here is derived from an EMBL/GenBank/DDBJ whole genome shotgun (WGS) entry which is preliminary data.</text>
</comment>
<dbReference type="OrthoDB" id="9810895at2"/>
<dbReference type="RefSeq" id="WP_106160366.1">
    <property type="nucleotide sequence ID" value="NZ_PVTT01000002.1"/>
</dbReference>
<dbReference type="Proteomes" id="UP000238801">
    <property type="component" value="Unassembled WGS sequence"/>
</dbReference>
<evidence type="ECO:0000313" key="3">
    <source>
        <dbReference type="Proteomes" id="UP000238801"/>
    </source>
</evidence>
<accession>A0A2T0X178</accession>
<dbReference type="AlphaFoldDB" id="A0A2T0X178"/>
<proteinExistence type="predicted"/>
<sequence>MRVILGCMLAALLGPPWWGPAEAREGGGGARPAEARPGAAAACGRRPEVLALLAERRGETRRGIGMHGSGRVVEVFASEGGGWTVIATEPSGRTCVIAAGHGWEDLREAPPPPGVPA</sequence>
<feature type="region of interest" description="Disordered" evidence="1">
    <location>
        <begin position="20"/>
        <end position="40"/>
    </location>
</feature>
<evidence type="ECO:0000256" key="1">
    <source>
        <dbReference type="SAM" id="MobiDB-lite"/>
    </source>
</evidence>
<gene>
    <name evidence="2" type="ORF">BCF33_1543</name>
</gene>
<protein>
    <submittedName>
        <fullName evidence="2">Uncharacterized protein</fullName>
    </submittedName>
</protein>
<name>A0A2T0X178_9RHOB</name>
<evidence type="ECO:0000313" key="2">
    <source>
        <dbReference type="EMBL" id="PRY92690.1"/>
    </source>
</evidence>
<dbReference type="EMBL" id="PVTT01000002">
    <property type="protein sequence ID" value="PRY92690.1"/>
    <property type="molecule type" value="Genomic_DNA"/>
</dbReference>